<feature type="transmembrane region" description="Helical" evidence="5">
    <location>
        <begin position="57"/>
        <end position="78"/>
    </location>
</feature>
<keyword evidence="3 5" id="KW-1133">Transmembrane helix</keyword>
<dbReference type="SUPFAM" id="SSF103481">
    <property type="entry name" value="Multidrug resistance efflux transporter EmrE"/>
    <property type="match status" value="1"/>
</dbReference>
<proteinExistence type="predicted"/>
<evidence type="ECO:0000256" key="1">
    <source>
        <dbReference type="ARBA" id="ARBA00004141"/>
    </source>
</evidence>
<dbReference type="AlphaFoldDB" id="A0A9P6XJS6"/>
<gene>
    <name evidence="6" type="ORF">G6F64_000762</name>
</gene>
<dbReference type="OrthoDB" id="2504919at2759"/>
<keyword evidence="4 5" id="KW-0472">Membrane</keyword>
<reference evidence="6" key="1">
    <citation type="journal article" date="2020" name="Microb. Genom.">
        <title>Genetic diversity of clinical and environmental Mucorales isolates obtained from an investigation of mucormycosis cases among solid organ transplant recipients.</title>
        <authorList>
            <person name="Nguyen M.H."/>
            <person name="Kaul D."/>
            <person name="Muto C."/>
            <person name="Cheng S.J."/>
            <person name="Richter R.A."/>
            <person name="Bruno V.M."/>
            <person name="Liu G."/>
            <person name="Beyhan S."/>
            <person name="Sundermann A.J."/>
            <person name="Mounaud S."/>
            <person name="Pasculle A.W."/>
            <person name="Nierman W.C."/>
            <person name="Driscoll E."/>
            <person name="Cumbie R."/>
            <person name="Clancy C.J."/>
            <person name="Dupont C.L."/>
        </authorList>
    </citation>
    <scope>NUCLEOTIDE SEQUENCE</scope>
    <source>
        <strain evidence="6">GL11</strain>
    </source>
</reference>
<protein>
    <recommendedName>
        <fullName evidence="8">Magnesium transporter</fullName>
    </recommendedName>
</protein>
<keyword evidence="7" id="KW-1185">Reference proteome</keyword>
<feature type="transmembrane region" description="Helical" evidence="5">
    <location>
        <begin position="277"/>
        <end position="298"/>
    </location>
</feature>
<comment type="caution">
    <text evidence="6">The sequence shown here is derived from an EMBL/GenBank/DDBJ whole genome shotgun (WGS) entry which is preliminary data.</text>
</comment>
<dbReference type="PANTHER" id="PTHR12570:SF86">
    <property type="entry name" value="ADR321CP"/>
    <property type="match status" value="1"/>
</dbReference>
<name>A0A9P6XJS6_RHIOR</name>
<evidence type="ECO:0000313" key="7">
    <source>
        <dbReference type="Proteomes" id="UP000716291"/>
    </source>
</evidence>
<dbReference type="GO" id="GO:0016020">
    <property type="term" value="C:membrane"/>
    <property type="evidence" value="ECO:0007669"/>
    <property type="project" value="UniProtKB-SubCell"/>
</dbReference>
<feature type="transmembrane region" description="Helical" evidence="5">
    <location>
        <begin position="84"/>
        <end position="104"/>
    </location>
</feature>
<dbReference type="GO" id="GO:0015095">
    <property type="term" value="F:magnesium ion transmembrane transporter activity"/>
    <property type="evidence" value="ECO:0007669"/>
    <property type="project" value="InterPro"/>
</dbReference>
<evidence type="ECO:0008006" key="8">
    <source>
        <dbReference type="Google" id="ProtNLM"/>
    </source>
</evidence>
<sequence length="375" mass="42300">MVIQQSIYSKQFWIGILISISTNFIQSFAMAFQRKSHLLNDSIYPPENRKHYLRRPLWVISFACYLAANFIGSIFTIGYLPIVILAPISALSLVFNALAAKFVLGDAFGFRKLAGTCFIVFGTLLLGFFGVVAEPDHDIDDLIRLYRKPGFIAYFSTLEFLIVTTALVTNYCEHLYDQMESATLPPATVGKWVGKWVRLDEFKKYIGISYGVLAGNVSSQSMLFAKSGVELVILTVVSDKNQLQYPLTWILLTMMVLTAILQLHYLNKGLQLCDTVIMIPISACVFNISCLFNGLVYYDQWDRFTWYQLSLTMMGVAITIGGVLLISYKSEVTALIEEETVATAIIYDEITNPDNNFTTEETKLLHKNNNRASYT</sequence>
<dbReference type="InterPro" id="IPR008521">
    <property type="entry name" value="Mg_trans_NIPA"/>
</dbReference>
<evidence type="ECO:0000256" key="4">
    <source>
        <dbReference type="ARBA" id="ARBA00023136"/>
    </source>
</evidence>
<feature type="transmembrane region" description="Helical" evidence="5">
    <location>
        <begin position="245"/>
        <end position="265"/>
    </location>
</feature>
<organism evidence="6 7">
    <name type="scientific">Rhizopus oryzae</name>
    <name type="common">Mucormycosis agent</name>
    <name type="synonym">Rhizopus arrhizus var. delemar</name>
    <dbReference type="NCBI Taxonomy" id="64495"/>
    <lineage>
        <taxon>Eukaryota</taxon>
        <taxon>Fungi</taxon>
        <taxon>Fungi incertae sedis</taxon>
        <taxon>Mucoromycota</taxon>
        <taxon>Mucoromycotina</taxon>
        <taxon>Mucoromycetes</taxon>
        <taxon>Mucorales</taxon>
        <taxon>Mucorineae</taxon>
        <taxon>Rhizopodaceae</taxon>
        <taxon>Rhizopus</taxon>
    </lineage>
</organism>
<dbReference type="Proteomes" id="UP000716291">
    <property type="component" value="Unassembled WGS sequence"/>
</dbReference>
<keyword evidence="2 5" id="KW-0812">Transmembrane</keyword>
<dbReference type="EMBL" id="JAANQT010000051">
    <property type="protein sequence ID" value="KAG1315305.1"/>
    <property type="molecule type" value="Genomic_DNA"/>
</dbReference>
<comment type="subcellular location">
    <subcellularLocation>
        <location evidence="1">Membrane</location>
        <topology evidence="1">Multi-pass membrane protein</topology>
    </subcellularLocation>
</comment>
<evidence type="ECO:0000313" key="6">
    <source>
        <dbReference type="EMBL" id="KAG1315305.1"/>
    </source>
</evidence>
<feature type="transmembrane region" description="Helical" evidence="5">
    <location>
        <begin position="304"/>
        <end position="326"/>
    </location>
</feature>
<evidence type="ECO:0000256" key="2">
    <source>
        <dbReference type="ARBA" id="ARBA00022692"/>
    </source>
</evidence>
<accession>A0A9P6XJS6</accession>
<evidence type="ECO:0000256" key="3">
    <source>
        <dbReference type="ARBA" id="ARBA00022989"/>
    </source>
</evidence>
<dbReference type="InterPro" id="IPR037185">
    <property type="entry name" value="EmrE-like"/>
</dbReference>
<feature type="transmembrane region" description="Helical" evidence="5">
    <location>
        <begin position="113"/>
        <end position="131"/>
    </location>
</feature>
<evidence type="ECO:0000256" key="5">
    <source>
        <dbReference type="SAM" id="Phobius"/>
    </source>
</evidence>
<dbReference type="Gene3D" id="1.10.3730.20">
    <property type="match status" value="1"/>
</dbReference>
<dbReference type="Pfam" id="PF05653">
    <property type="entry name" value="Mg_trans_NIPA"/>
    <property type="match status" value="2"/>
</dbReference>
<dbReference type="PANTHER" id="PTHR12570">
    <property type="match status" value="1"/>
</dbReference>
<feature type="transmembrane region" description="Helical" evidence="5">
    <location>
        <begin position="151"/>
        <end position="172"/>
    </location>
</feature>